<dbReference type="Proteomes" id="UP000295122">
    <property type="component" value="Unassembled WGS sequence"/>
</dbReference>
<protein>
    <submittedName>
        <fullName evidence="5">Lysozyme</fullName>
    </submittedName>
</protein>
<evidence type="ECO:0000313" key="6">
    <source>
        <dbReference type="Proteomes" id="UP000295122"/>
    </source>
</evidence>
<dbReference type="CDD" id="cd06413">
    <property type="entry name" value="GH25_muramidase_1"/>
    <property type="match status" value="1"/>
</dbReference>
<dbReference type="PANTHER" id="PTHR34135:SF2">
    <property type="entry name" value="LYSOZYME"/>
    <property type="match status" value="1"/>
</dbReference>
<dbReference type="PANTHER" id="PTHR34135">
    <property type="entry name" value="LYSOZYME"/>
    <property type="match status" value="1"/>
</dbReference>
<dbReference type="RefSeq" id="WP_133769484.1">
    <property type="nucleotide sequence ID" value="NZ_SNZR01000011.1"/>
</dbReference>
<comment type="similarity">
    <text evidence="1">Belongs to the glycosyl hydrolase 25 family.</text>
</comment>
<dbReference type="PROSITE" id="PS51257">
    <property type="entry name" value="PROKAR_LIPOPROTEIN"/>
    <property type="match status" value="1"/>
</dbReference>
<evidence type="ECO:0000313" key="5">
    <source>
        <dbReference type="EMBL" id="TDR94609.1"/>
    </source>
</evidence>
<comment type="caution">
    <text evidence="5">The sequence shown here is derived from an EMBL/GenBank/DDBJ whole genome shotgun (WGS) entry which is preliminary data.</text>
</comment>
<dbReference type="GO" id="GO:0016998">
    <property type="term" value="P:cell wall macromolecule catabolic process"/>
    <property type="evidence" value="ECO:0007669"/>
    <property type="project" value="InterPro"/>
</dbReference>
<dbReference type="GO" id="GO:0009253">
    <property type="term" value="P:peptidoglycan catabolic process"/>
    <property type="evidence" value="ECO:0007669"/>
    <property type="project" value="InterPro"/>
</dbReference>
<dbReference type="GO" id="GO:0016052">
    <property type="term" value="P:carbohydrate catabolic process"/>
    <property type="evidence" value="ECO:0007669"/>
    <property type="project" value="TreeGrafter"/>
</dbReference>
<dbReference type="AlphaFoldDB" id="A0A4V3DYZ5"/>
<dbReference type="InterPro" id="IPR002053">
    <property type="entry name" value="Glyco_hydro_25"/>
</dbReference>
<evidence type="ECO:0000256" key="4">
    <source>
        <dbReference type="SAM" id="SignalP"/>
    </source>
</evidence>
<evidence type="ECO:0000256" key="3">
    <source>
        <dbReference type="ARBA" id="ARBA00023295"/>
    </source>
</evidence>
<gene>
    <name evidence="5" type="ORF">EV668_1897</name>
</gene>
<dbReference type="OrthoDB" id="9798192at2"/>
<dbReference type="InterPro" id="IPR018077">
    <property type="entry name" value="Glyco_hydro_fam25_subgr"/>
</dbReference>
<name>A0A4V3DYZ5_9HYPH</name>
<accession>A0A4V3DYZ5</accession>
<evidence type="ECO:0000256" key="2">
    <source>
        <dbReference type="ARBA" id="ARBA00022801"/>
    </source>
</evidence>
<keyword evidence="4" id="KW-0732">Signal</keyword>
<evidence type="ECO:0000256" key="1">
    <source>
        <dbReference type="ARBA" id="ARBA00010646"/>
    </source>
</evidence>
<keyword evidence="6" id="KW-1185">Reference proteome</keyword>
<dbReference type="PROSITE" id="PS51904">
    <property type="entry name" value="GLYCOSYL_HYDROL_F25_2"/>
    <property type="match status" value="1"/>
</dbReference>
<proteinExistence type="inferred from homology"/>
<reference evidence="5 6" key="1">
    <citation type="submission" date="2019-03" db="EMBL/GenBank/DDBJ databases">
        <title>Genomic Encyclopedia of Type Strains, Phase IV (KMG-IV): sequencing the most valuable type-strain genomes for metagenomic binning, comparative biology and taxonomic classification.</title>
        <authorList>
            <person name="Goeker M."/>
        </authorList>
    </citation>
    <scope>NUCLEOTIDE SEQUENCE [LARGE SCALE GENOMIC DNA]</scope>
    <source>
        <strain evidence="5 6">DSM 25903</strain>
    </source>
</reference>
<dbReference type="EMBL" id="SNZR01000011">
    <property type="protein sequence ID" value="TDR94609.1"/>
    <property type="molecule type" value="Genomic_DNA"/>
</dbReference>
<dbReference type="InterPro" id="IPR017853">
    <property type="entry name" value="GH"/>
</dbReference>
<sequence length="264" mass="30030">MVVAKARQRAGWVALAAIAVSLLVSACGRNAADRFGDAAPHPAVAKAHTLPIHGIDVSRWQRNIDWASVAASGKRFAFIKATEGGDHIDPMFRQNWEGARRAGIPRSAYHFVYWCRPAHEQAAWFRQIVPRDPDALPPVLDVEWNGESRNCPRKVPRAQALAMIDLMLREMEAHTGKKPIIYTDITFHKEILEGEFRHHAHWIRSTAAEPHHRYNDRIWTLWQYTTTGRVPGIVGAVDRNVFYGGERDWAYFARTGCDPRHRCK</sequence>
<dbReference type="Gene3D" id="3.20.20.80">
    <property type="entry name" value="Glycosidases"/>
    <property type="match status" value="1"/>
</dbReference>
<keyword evidence="2" id="KW-0378">Hydrolase</keyword>
<keyword evidence="3" id="KW-0326">Glycosidase</keyword>
<organism evidence="5 6">
    <name type="scientific">Enterovirga rhinocerotis</name>
    <dbReference type="NCBI Taxonomy" id="1339210"/>
    <lineage>
        <taxon>Bacteria</taxon>
        <taxon>Pseudomonadati</taxon>
        <taxon>Pseudomonadota</taxon>
        <taxon>Alphaproteobacteria</taxon>
        <taxon>Hyphomicrobiales</taxon>
        <taxon>Methylobacteriaceae</taxon>
        <taxon>Enterovirga</taxon>
    </lineage>
</organism>
<dbReference type="GO" id="GO:0003796">
    <property type="term" value="F:lysozyme activity"/>
    <property type="evidence" value="ECO:0007669"/>
    <property type="project" value="InterPro"/>
</dbReference>
<dbReference type="SMART" id="SM00641">
    <property type="entry name" value="Glyco_25"/>
    <property type="match status" value="1"/>
</dbReference>
<dbReference type="SUPFAM" id="SSF51445">
    <property type="entry name" value="(Trans)glycosidases"/>
    <property type="match status" value="1"/>
</dbReference>
<feature type="chain" id="PRO_5020215215" evidence="4">
    <location>
        <begin position="27"/>
        <end position="264"/>
    </location>
</feature>
<dbReference type="Pfam" id="PF01183">
    <property type="entry name" value="Glyco_hydro_25"/>
    <property type="match status" value="1"/>
</dbReference>
<feature type="signal peptide" evidence="4">
    <location>
        <begin position="1"/>
        <end position="26"/>
    </location>
</feature>